<comment type="caution">
    <text evidence="2">The sequence shown here is derived from an EMBL/GenBank/DDBJ whole genome shotgun (WGS) entry which is preliminary data.</text>
</comment>
<evidence type="ECO:0000313" key="3">
    <source>
        <dbReference type="Proteomes" id="UP000009877"/>
    </source>
</evidence>
<evidence type="ECO:0000259" key="1">
    <source>
        <dbReference type="Pfam" id="PF01872"/>
    </source>
</evidence>
<accession>M2YEX7</accession>
<dbReference type="AlphaFoldDB" id="M2YEX7"/>
<dbReference type="STRING" id="71999.KPaMU14_12095"/>
<dbReference type="Proteomes" id="UP000009877">
    <property type="component" value="Unassembled WGS sequence"/>
</dbReference>
<dbReference type="InterPro" id="IPR002734">
    <property type="entry name" value="RibDG_C"/>
</dbReference>
<evidence type="ECO:0000313" key="2">
    <source>
        <dbReference type="EMBL" id="EME37095.1"/>
    </source>
</evidence>
<feature type="domain" description="Bacterial bifunctional deaminase-reductase C-terminal" evidence="1">
    <location>
        <begin position="17"/>
        <end position="187"/>
    </location>
</feature>
<dbReference type="Gene3D" id="3.40.430.10">
    <property type="entry name" value="Dihydrofolate Reductase, subunit A"/>
    <property type="match status" value="1"/>
</dbReference>
<proteinExistence type="predicted"/>
<dbReference type="GO" id="GO:0009231">
    <property type="term" value="P:riboflavin biosynthetic process"/>
    <property type="evidence" value="ECO:0007669"/>
    <property type="project" value="InterPro"/>
</dbReference>
<gene>
    <name evidence="2" type="ORF">C884_02009</name>
</gene>
<dbReference type="PANTHER" id="PTHR38011:SF11">
    <property type="entry name" value="2,5-DIAMINO-6-RIBOSYLAMINO-4(3H)-PYRIMIDINONE 5'-PHOSPHATE REDUCTASE"/>
    <property type="match status" value="1"/>
</dbReference>
<dbReference type="EMBL" id="ANHZ02000005">
    <property type="protein sequence ID" value="EME37095.1"/>
    <property type="molecule type" value="Genomic_DNA"/>
</dbReference>
<dbReference type="InterPro" id="IPR024072">
    <property type="entry name" value="DHFR-like_dom_sf"/>
</dbReference>
<protein>
    <recommendedName>
        <fullName evidence="1">Bacterial bifunctional deaminase-reductase C-terminal domain-containing protein</fullName>
    </recommendedName>
</protein>
<dbReference type="InterPro" id="IPR050765">
    <property type="entry name" value="Riboflavin_Biosynth_HTPR"/>
</dbReference>
<dbReference type="Pfam" id="PF01872">
    <property type="entry name" value="RibD_C"/>
    <property type="match status" value="1"/>
</dbReference>
<dbReference type="RefSeq" id="WP_006214007.1">
    <property type="nucleotide sequence ID" value="NZ_ANHZ02000005.1"/>
</dbReference>
<dbReference type="PANTHER" id="PTHR38011">
    <property type="entry name" value="DIHYDROFOLATE REDUCTASE FAMILY PROTEIN (AFU_ORTHOLOGUE AFUA_8G06820)"/>
    <property type="match status" value="1"/>
</dbReference>
<keyword evidence="3" id="KW-1185">Reference proteome</keyword>
<organism evidence="2 3">
    <name type="scientific">Kocuria palustris PEL</name>
    <dbReference type="NCBI Taxonomy" id="1236550"/>
    <lineage>
        <taxon>Bacteria</taxon>
        <taxon>Bacillati</taxon>
        <taxon>Actinomycetota</taxon>
        <taxon>Actinomycetes</taxon>
        <taxon>Micrococcales</taxon>
        <taxon>Micrococcaceae</taxon>
        <taxon>Kocuria</taxon>
    </lineage>
</organism>
<dbReference type="SUPFAM" id="SSF53597">
    <property type="entry name" value="Dihydrofolate reductase-like"/>
    <property type="match status" value="1"/>
</dbReference>
<dbReference type="GO" id="GO:0008703">
    <property type="term" value="F:5-amino-6-(5-phosphoribosylamino)uracil reductase activity"/>
    <property type="evidence" value="ECO:0007669"/>
    <property type="project" value="InterPro"/>
</dbReference>
<name>M2YEX7_9MICC</name>
<reference evidence="2 3" key="1">
    <citation type="journal article" date="2014" name="Genome Announc.">
        <title>Draft Genome Sequence of Kocuria palustris PEL.</title>
        <authorList>
            <person name="Sharma G."/>
            <person name="Khatri I."/>
            <person name="Subramanian S."/>
        </authorList>
    </citation>
    <scope>NUCLEOTIDE SEQUENCE [LARGE SCALE GENOMIC DNA]</scope>
    <source>
        <strain evidence="2 3">PEL</strain>
    </source>
</reference>
<sequence>MDTHAPAPGPGRGWSGTVFCGVSLDGFIARTDGDIGWLEAPVPAGQAAPSGSGAEAVPDFEALLARVDHLVMGRATFQKVLEIGFWPYDPVQVIVLSSTLTGPQPHGALVAPDLSAAVALLESRGARGVYWDGGATIQAALRADLVDELVVTTVPRLIGGGIALFGALEHDLPLRLRGSRVLDGGMVSTRYDVVREVSSG</sequence>